<reference evidence="2 3" key="1">
    <citation type="submission" date="2020-04" db="EMBL/GenBank/DDBJ databases">
        <authorList>
            <person name="Yoon J."/>
        </authorList>
    </citation>
    <scope>NUCLEOTIDE SEQUENCE [LARGE SCALE GENOMIC DNA]</scope>
    <source>
        <strain evidence="2 3">KMU-166</strain>
    </source>
</reference>
<organism evidence="2 3">
    <name type="scientific">Spongiibacter thalassae</name>
    <dbReference type="NCBI Taxonomy" id="2721624"/>
    <lineage>
        <taxon>Bacteria</taxon>
        <taxon>Pseudomonadati</taxon>
        <taxon>Pseudomonadota</taxon>
        <taxon>Gammaproteobacteria</taxon>
        <taxon>Cellvibrionales</taxon>
        <taxon>Spongiibacteraceae</taxon>
        <taxon>Spongiibacter</taxon>
    </lineage>
</organism>
<dbReference type="PANTHER" id="PTHR43433">
    <property type="entry name" value="HYDROLASE, ALPHA/BETA FOLD FAMILY PROTEIN"/>
    <property type="match status" value="1"/>
</dbReference>
<protein>
    <submittedName>
        <fullName evidence="2">Alpha/beta hydrolase</fullName>
    </submittedName>
</protein>
<feature type="domain" description="AB hydrolase-1" evidence="1">
    <location>
        <begin position="24"/>
        <end position="276"/>
    </location>
</feature>
<gene>
    <name evidence="2" type="ORF">HCU74_00725</name>
</gene>
<sequence>MTEKIIKANGIDIAYEEFGDRSNPTILLVMGLGAQMTLWPLSFCEGLVSQGYHVLRFDNRDVGLSEKFDHSGQPNMLLVGMGSFFGLPVPVPYSLTDMTEDAVGLLDALDIDAVHIVGASLGGMIAQLFAAHYPSRCLSLTSMMSSSGRLGLPSPKPKVFRQLMSRPMTNDMERRLAHGVKMYRLIGSPKFPTSEEDARTLIIESSRRSNYTFGYSRQLAAAFAGGSRIRLLRRIQAPSLVLHGKNDPLIPVAHGVDTARWIPRAQLEIIDGWGHDLPKPLVPRIVDMIAEHASGSKKAIRA</sequence>
<evidence type="ECO:0000313" key="2">
    <source>
        <dbReference type="EMBL" id="NKI15929.1"/>
    </source>
</evidence>
<dbReference type="Proteomes" id="UP000765845">
    <property type="component" value="Unassembled WGS sequence"/>
</dbReference>
<evidence type="ECO:0000259" key="1">
    <source>
        <dbReference type="Pfam" id="PF00561"/>
    </source>
</evidence>
<dbReference type="Gene3D" id="3.40.50.1820">
    <property type="entry name" value="alpha/beta hydrolase"/>
    <property type="match status" value="1"/>
</dbReference>
<dbReference type="EMBL" id="JAAWWK010000001">
    <property type="protein sequence ID" value="NKI15929.1"/>
    <property type="molecule type" value="Genomic_DNA"/>
</dbReference>
<evidence type="ECO:0000313" key="3">
    <source>
        <dbReference type="Proteomes" id="UP000765845"/>
    </source>
</evidence>
<dbReference type="GO" id="GO:0016787">
    <property type="term" value="F:hydrolase activity"/>
    <property type="evidence" value="ECO:0007669"/>
    <property type="project" value="UniProtKB-KW"/>
</dbReference>
<comment type="caution">
    <text evidence="2">The sequence shown here is derived from an EMBL/GenBank/DDBJ whole genome shotgun (WGS) entry which is preliminary data.</text>
</comment>
<accession>A0ABX1G9U3</accession>
<dbReference type="InterPro" id="IPR000073">
    <property type="entry name" value="AB_hydrolase_1"/>
</dbReference>
<dbReference type="SUPFAM" id="SSF53474">
    <property type="entry name" value="alpha/beta-Hydrolases"/>
    <property type="match status" value="1"/>
</dbReference>
<keyword evidence="3" id="KW-1185">Reference proteome</keyword>
<name>A0ABX1G9U3_9GAMM</name>
<dbReference type="InterPro" id="IPR029058">
    <property type="entry name" value="AB_hydrolase_fold"/>
</dbReference>
<dbReference type="PANTHER" id="PTHR43433:SF5">
    <property type="entry name" value="AB HYDROLASE-1 DOMAIN-CONTAINING PROTEIN"/>
    <property type="match status" value="1"/>
</dbReference>
<proteinExistence type="predicted"/>
<dbReference type="RefSeq" id="WP_168448483.1">
    <property type="nucleotide sequence ID" value="NZ_JAAWWK010000001.1"/>
</dbReference>
<dbReference type="Pfam" id="PF00561">
    <property type="entry name" value="Abhydrolase_1"/>
    <property type="match status" value="1"/>
</dbReference>
<dbReference type="InterPro" id="IPR050471">
    <property type="entry name" value="AB_hydrolase"/>
</dbReference>
<keyword evidence="2" id="KW-0378">Hydrolase</keyword>